<dbReference type="GO" id="GO:0008270">
    <property type="term" value="F:zinc ion binding"/>
    <property type="evidence" value="ECO:0007669"/>
    <property type="project" value="InterPro"/>
</dbReference>
<dbReference type="InterPro" id="IPR050928">
    <property type="entry name" value="ATP-dep_Zn_Metalloprotease"/>
</dbReference>
<proteinExistence type="inferred from homology"/>
<evidence type="ECO:0000256" key="4">
    <source>
        <dbReference type="ARBA" id="ARBA00010550"/>
    </source>
</evidence>
<dbReference type="InterPro" id="IPR003960">
    <property type="entry name" value="ATPase_AAA_CS"/>
</dbReference>
<dbReference type="SUPFAM" id="SSF52540">
    <property type="entry name" value="P-loop containing nucleoside triphosphate hydrolases"/>
    <property type="match status" value="1"/>
</dbReference>
<accession>A0AA85KGM9</accession>
<feature type="region of interest" description="Disordered" evidence="16">
    <location>
        <begin position="393"/>
        <end position="413"/>
    </location>
</feature>
<keyword evidence="15" id="KW-0472">Membrane</keyword>
<dbReference type="Pfam" id="PF17862">
    <property type="entry name" value="AAA_lid_3"/>
    <property type="match status" value="1"/>
</dbReference>
<comment type="subcellular location">
    <subcellularLocation>
        <location evidence="2">Membrane</location>
        <topology evidence="2">Multi-pass membrane protein</topology>
    </subcellularLocation>
</comment>
<dbReference type="GO" id="GO:0034982">
    <property type="term" value="P:mitochondrial protein processing"/>
    <property type="evidence" value="ECO:0007669"/>
    <property type="project" value="TreeGrafter"/>
</dbReference>
<evidence type="ECO:0000313" key="19">
    <source>
        <dbReference type="WBParaSite" id="TREG1_86620.1"/>
    </source>
</evidence>
<dbReference type="PANTHER" id="PTHR43655:SF8">
    <property type="entry name" value="PARAPLEGIN"/>
    <property type="match status" value="1"/>
</dbReference>
<reference evidence="18" key="1">
    <citation type="submission" date="2022-06" db="EMBL/GenBank/DDBJ databases">
        <authorList>
            <person name="Berger JAMES D."/>
            <person name="Berger JAMES D."/>
        </authorList>
    </citation>
    <scope>NUCLEOTIDE SEQUENCE [LARGE SCALE GENOMIC DNA]</scope>
</reference>
<keyword evidence="5" id="KW-0645">Protease</keyword>
<keyword evidence="13" id="KW-1133">Transmembrane helix</keyword>
<evidence type="ECO:0000256" key="11">
    <source>
        <dbReference type="ARBA" id="ARBA00022840"/>
    </source>
</evidence>
<dbReference type="Pfam" id="PF01434">
    <property type="entry name" value="Peptidase_M41"/>
    <property type="match status" value="1"/>
</dbReference>
<evidence type="ECO:0000256" key="16">
    <source>
        <dbReference type="SAM" id="MobiDB-lite"/>
    </source>
</evidence>
<evidence type="ECO:0000256" key="15">
    <source>
        <dbReference type="ARBA" id="ARBA00023136"/>
    </source>
</evidence>
<keyword evidence="10" id="KW-0862">Zinc</keyword>
<evidence type="ECO:0000256" key="5">
    <source>
        <dbReference type="ARBA" id="ARBA00022670"/>
    </source>
</evidence>
<evidence type="ECO:0000256" key="1">
    <source>
        <dbReference type="ARBA" id="ARBA00001947"/>
    </source>
</evidence>
<dbReference type="SMART" id="SM00382">
    <property type="entry name" value="AAA"/>
    <property type="match status" value="1"/>
</dbReference>
<dbReference type="Pfam" id="PF00004">
    <property type="entry name" value="AAA"/>
    <property type="match status" value="1"/>
</dbReference>
<comment type="similarity">
    <text evidence="3">In the C-terminal section; belongs to the peptidase M41 family.</text>
</comment>
<dbReference type="GO" id="GO:0005745">
    <property type="term" value="C:m-AAA complex"/>
    <property type="evidence" value="ECO:0007669"/>
    <property type="project" value="TreeGrafter"/>
</dbReference>
<evidence type="ECO:0000313" key="18">
    <source>
        <dbReference type="Proteomes" id="UP000050795"/>
    </source>
</evidence>
<name>A0AA85KGM9_TRIRE</name>
<dbReference type="InterPro" id="IPR041569">
    <property type="entry name" value="AAA_lid_3"/>
</dbReference>
<evidence type="ECO:0000256" key="14">
    <source>
        <dbReference type="ARBA" id="ARBA00023049"/>
    </source>
</evidence>
<evidence type="ECO:0000256" key="12">
    <source>
        <dbReference type="ARBA" id="ARBA00022946"/>
    </source>
</evidence>
<evidence type="ECO:0000256" key="2">
    <source>
        <dbReference type="ARBA" id="ARBA00004141"/>
    </source>
</evidence>
<dbReference type="WBParaSite" id="TREG1_86620.1">
    <property type="protein sequence ID" value="TREG1_86620.1"/>
    <property type="gene ID" value="TREG1_86620"/>
</dbReference>
<dbReference type="Gene3D" id="1.20.58.760">
    <property type="entry name" value="Peptidase M41"/>
    <property type="match status" value="1"/>
</dbReference>
<comment type="cofactor">
    <cofactor evidence="1">
        <name>Zn(2+)</name>
        <dbReference type="ChEBI" id="CHEBI:29105"/>
    </cofactor>
</comment>
<dbReference type="CDD" id="cd19501">
    <property type="entry name" value="RecA-like_FtsH"/>
    <property type="match status" value="1"/>
</dbReference>
<evidence type="ECO:0000256" key="9">
    <source>
        <dbReference type="ARBA" id="ARBA00022801"/>
    </source>
</evidence>
<reference evidence="19" key="2">
    <citation type="submission" date="2023-11" db="UniProtKB">
        <authorList>
            <consortium name="WormBaseParasite"/>
        </authorList>
    </citation>
    <scope>IDENTIFICATION</scope>
</reference>
<sequence length="755" mass="83365">MNHVLRLGSCVRLRTNPTLRSCFSFFPRTEAASLQLRRWSFTLRTGGRYDFPRSFTKVNYSSGSQRGTPSGNNPRSIDPYAKIAAGISAAIFFVVWHLLNTISPSRPITYSVLISMMERGNVQRIVVSPSGVANIYPYQDGYMPFTLTLSMTVDEFVKRLRSLEDMWGIEENDRIPIITSDIPLDTGLQTWKVELCTALLLMATGLLAFASKRVVSSYNLGKTVNDTTTKSMPRHHEDFKPNSSQKESGSNANAESDRPSFRSPFTWDPFGGFSSVKPTTSSVKFKDVAGLHACKQEVMEFVSYLKDPRKYQALGAKLPKGALLLGPPGTGKTLLVKALANEAEVPFFSMAGPEFVEVIGGLGALRLRQLFKIARSQPPAIIFIDELDSLGRRRSSVDSGRGSRGGGGGGVSEMEQTLNQLLVEMDGMDTTEGVIVFAATNRADLLDRALLRSGRFDRHIFVDLPNLAERKEIFALYIAKYQLAPDVVQDELVERLSGWCPGMTGADISRLCNEAALVAARRDSEVFGVTKADFEVAFEKILAGTAKRSNPLTAAERHMAAVHESGRALVAWLLPRSGLLPVKVSIIPRTVSGPDTVGDLGFTQLISEEKYLLNSEDLADRMAVLLGGRAAEHIVYDAISDVSQKYLRQASKLAMKQVRQFGMSKTIGNLSFDEESSSGRFSVKPFCQKTEAMMELEAHQLVTSAFKRCVQMLQENKRNLLVLIDALVKKEVLTYDDLTQLLGDSQRSPKIKPRL</sequence>
<dbReference type="AlphaFoldDB" id="A0AA85KGM9"/>
<feature type="region of interest" description="Disordered" evidence="16">
    <location>
        <begin position="225"/>
        <end position="261"/>
    </location>
</feature>
<dbReference type="InterPro" id="IPR003593">
    <property type="entry name" value="AAA+_ATPase"/>
</dbReference>
<dbReference type="InterPro" id="IPR027417">
    <property type="entry name" value="P-loop_NTPase"/>
</dbReference>
<keyword evidence="9" id="KW-0378">Hydrolase</keyword>
<keyword evidence="12" id="KW-0809">Transit peptide</keyword>
<dbReference type="PANTHER" id="PTHR43655">
    <property type="entry name" value="ATP-DEPENDENT PROTEASE"/>
    <property type="match status" value="1"/>
</dbReference>
<evidence type="ECO:0000256" key="7">
    <source>
        <dbReference type="ARBA" id="ARBA00022723"/>
    </source>
</evidence>
<dbReference type="GO" id="GO:0005524">
    <property type="term" value="F:ATP binding"/>
    <property type="evidence" value="ECO:0007669"/>
    <property type="project" value="UniProtKB-KW"/>
</dbReference>
<comment type="similarity">
    <text evidence="4">In the N-terminal section; belongs to the AAA ATPase family.</text>
</comment>
<feature type="domain" description="AAA+ ATPase" evidence="17">
    <location>
        <begin position="318"/>
        <end position="466"/>
    </location>
</feature>
<keyword evidence="18" id="KW-1185">Reference proteome</keyword>
<dbReference type="InterPro" id="IPR011546">
    <property type="entry name" value="Pept_M41_FtsH_extracell"/>
</dbReference>
<dbReference type="InterPro" id="IPR003959">
    <property type="entry name" value="ATPase_AAA_core"/>
</dbReference>
<organism evidence="18 19">
    <name type="scientific">Trichobilharzia regenti</name>
    <name type="common">Nasal bird schistosome</name>
    <dbReference type="NCBI Taxonomy" id="157069"/>
    <lineage>
        <taxon>Eukaryota</taxon>
        <taxon>Metazoa</taxon>
        <taxon>Spiralia</taxon>
        <taxon>Lophotrochozoa</taxon>
        <taxon>Platyhelminthes</taxon>
        <taxon>Trematoda</taxon>
        <taxon>Digenea</taxon>
        <taxon>Strigeidida</taxon>
        <taxon>Schistosomatoidea</taxon>
        <taxon>Schistosomatidae</taxon>
        <taxon>Trichobilharzia</taxon>
    </lineage>
</organism>
<keyword evidence="11" id="KW-0067">ATP-binding</keyword>
<dbReference type="InterPro" id="IPR000642">
    <property type="entry name" value="Peptidase_M41"/>
</dbReference>
<dbReference type="Gene3D" id="3.40.50.300">
    <property type="entry name" value="P-loop containing nucleotide triphosphate hydrolases"/>
    <property type="match status" value="1"/>
</dbReference>
<dbReference type="Gene3D" id="3.40.1690.20">
    <property type="match status" value="1"/>
</dbReference>
<dbReference type="Pfam" id="PF06480">
    <property type="entry name" value="FtsH_ext"/>
    <property type="match status" value="1"/>
</dbReference>
<evidence type="ECO:0000259" key="17">
    <source>
        <dbReference type="SMART" id="SM00382"/>
    </source>
</evidence>
<evidence type="ECO:0000256" key="8">
    <source>
        <dbReference type="ARBA" id="ARBA00022741"/>
    </source>
</evidence>
<evidence type="ECO:0000256" key="6">
    <source>
        <dbReference type="ARBA" id="ARBA00022692"/>
    </source>
</evidence>
<dbReference type="GO" id="GO:0016887">
    <property type="term" value="F:ATP hydrolysis activity"/>
    <property type="evidence" value="ECO:0007669"/>
    <property type="project" value="InterPro"/>
</dbReference>
<dbReference type="FunFam" id="3.40.50.300:FF:000277">
    <property type="entry name" value="ATP-dependent zinc metalloprotease FtsH"/>
    <property type="match status" value="1"/>
</dbReference>
<dbReference type="GO" id="GO:0004176">
    <property type="term" value="F:ATP-dependent peptidase activity"/>
    <property type="evidence" value="ECO:0007669"/>
    <property type="project" value="InterPro"/>
</dbReference>
<keyword evidence="8" id="KW-0547">Nucleotide-binding</keyword>
<keyword evidence="6" id="KW-0812">Transmembrane</keyword>
<keyword evidence="14" id="KW-0482">Metalloprotease</keyword>
<dbReference type="PROSITE" id="PS00674">
    <property type="entry name" value="AAA"/>
    <property type="match status" value="1"/>
</dbReference>
<evidence type="ECO:0000256" key="3">
    <source>
        <dbReference type="ARBA" id="ARBA00010044"/>
    </source>
</evidence>
<keyword evidence="7" id="KW-0479">Metal-binding</keyword>
<dbReference type="InterPro" id="IPR037219">
    <property type="entry name" value="Peptidase_M41-like"/>
</dbReference>
<dbReference type="Gene3D" id="1.10.8.60">
    <property type="match status" value="1"/>
</dbReference>
<evidence type="ECO:0000256" key="10">
    <source>
        <dbReference type="ARBA" id="ARBA00022833"/>
    </source>
</evidence>
<dbReference type="Proteomes" id="UP000050795">
    <property type="component" value="Unassembled WGS sequence"/>
</dbReference>
<dbReference type="SUPFAM" id="SSF140990">
    <property type="entry name" value="FtsH protease domain-like"/>
    <property type="match status" value="1"/>
</dbReference>
<dbReference type="GO" id="GO:0004222">
    <property type="term" value="F:metalloendopeptidase activity"/>
    <property type="evidence" value="ECO:0007669"/>
    <property type="project" value="InterPro"/>
</dbReference>
<feature type="compositionally biased region" description="Polar residues" evidence="16">
    <location>
        <begin position="241"/>
        <end position="254"/>
    </location>
</feature>
<protein>
    <recommendedName>
        <fullName evidence="17">AAA+ ATPase domain-containing protein</fullName>
    </recommendedName>
</protein>
<evidence type="ECO:0000256" key="13">
    <source>
        <dbReference type="ARBA" id="ARBA00022989"/>
    </source>
</evidence>
<feature type="compositionally biased region" description="Gly residues" evidence="16">
    <location>
        <begin position="402"/>
        <end position="411"/>
    </location>
</feature>